<evidence type="ECO:0000256" key="3">
    <source>
        <dbReference type="SAM" id="SignalP"/>
    </source>
</evidence>
<gene>
    <name evidence="5" type="ORF">D1614_16755</name>
</gene>
<feature type="chain" id="PRO_5017486514" evidence="3">
    <location>
        <begin position="26"/>
        <end position="1039"/>
    </location>
</feature>
<feature type="signal peptide" evidence="3">
    <location>
        <begin position="1"/>
        <end position="25"/>
    </location>
</feature>
<keyword evidence="6" id="KW-1185">Reference proteome</keyword>
<dbReference type="AlphaFoldDB" id="A0A399SYA6"/>
<dbReference type="OrthoDB" id="174931at2"/>
<dbReference type="SUPFAM" id="SSF48452">
    <property type="entry name" value="TPR-like"/>
    <property type="match status" value="2"/>
</dbReference>
<keyword evidence="3" id="KW-0732">Signal</keyword>
<dbReference type="Pfam" id="PF17128">
    <property type="entry name" value="DUF5107"/>
    <property type="match status" value="1"/>
</dbReference>
<name>A0A399SYA6_9BACT</name>
<dbReference type="InterPro" id="IPR051685">
    <property type="entry name" value="Ycf3/AcsC/BcsC/TPR_MFPF"/>
</dbReference>
<dbReference type="InterPro" id="IPR011990">
    <property type="entry name" value="TPR-like_helical_dom_sf"/>
</dbReference>
<sequence>MKKLHLFVCLVLSVAVSFHSYSQQAKVSEAMVLFKTYPYSDPDPVAKITHFYPYYRFDGFTNTPFEQEWKIVTLENPYIKVLVAPEMGGKVLGAIDKASGEEFIYYNKVVKFRDIAMRGAWTSGGIEFNFGSIGHAPTTASPVNYLLRNNPDGSVSCIVGAPDITSRTEWRVEIRLQPDKSYFETRAIWYNPSDLNTSLYNWSTASLDVSDDLEYYFPGDTEIGHVGETGAWPVNNNGVDVSKYPNNNFGGPKSYHVLGEYADYFLCYFRDKKFGLGHWAPYDEKPGKKIWMWALSREGEIWKDLLTDPGNKQYTEIQTGLLFNQASPNSTLTPYKHQFFYAGSEHKFTELWFPVKDIGGMVKANRFGSLNVEQKNGQLMVGFCANQPVSKKLSILSEGKVIVSKDINLQPTETFVDSFDIADENVEVRIGNLMSYSTSEKKERLSEKPRELSSEYDWTKPDALFISGVEKERQRDYAGAAEIYARVLEENPFYADALVKMGGLRLRAMDDEEAKTYLMKALSVNTYHPEANYLLGLIYQQQKKYFKALEAYSLAARSVVFKTLAYTKMAGIHFLQKEFDQSLRYSKQALDYDRNNINALKLQALAYERLGEAQQRESALDAILAIDPLNTFARFEKQDDFASVLNYEMPQQICLEQAIAYHDLGCDDKAVKILQVVEPGPIGNYWLAFLTNDNAYLDKALSGSPCLVYPSRNETYELLKGAEEKVPSWKTKYYLALLTWSKGNKEEAGLYLKACNSEPDFDAFYLTRYHFMKGNKAYDGEPDLLKALELNAHNWRTYVALSGHFHDKQQFTEALSWAAKGAELFPDNYVLAYQKAKELLINGQHSGAFNLLEKTLILPNEGARAGRIVWRQAAVMSALENLKSGKSSKAFKQIQRAREWPENLGVGKPYITDERIEDALESLYWTQKGNIQKANELKQQVIDYPNYNKRFSAGTFLTALFMKQAGNVDGARNLLKDWQSDQNKNLLAAWSYETLLGSETEAAALQSRIEAESGGSLLNPESGNADFGLALAVFQALNQ</sequence>
<evidence type="ECO:0000256" key="1">
    <source>
        <dbReference type="ARBA" id="ARBA00022737"/>
    </source>
</evidence>
<dbReference type="Gene3D" id="1.25.40.10">
    <property type="entry name" value="Tetratricopeptide repeat domain"/>
    <property type="match status" value="3"/>
</dbReference>
<dbReference type="PANTHER" id="PTHR44943:SF8">
    <property type="entry name" value="TPR REPEAT-CONTAINING PROTEIN MJ0263"/>
    <property type="match status" value="1"/>
</dbReference>
<feature type="domain" description="DUF5107" evidence="4">
    <location>
        <begin position="47"/>
        <end position="355"/>
    </location>
</feature>
<evidence type="ECO:0000259" key="4">
    <source>
        <dbReference type="Pfam" id="PF17128"/>
    </source>
</evidence>
<dbReference type="PANTHER" id="PTHR44943">
    <property type="entry name" value="CELLULOSE SYNTHASE OPERON PROTEIN C"/>
    <property type="match status" value="1"/>
</dbReference>
<evidence type="ECO:0000313" key="5">
    <source>
        <dbReference type="EMBL" id="RIJ46813.1"/>
    </source>
</evidence>
<accession>A0A399SYA6</accession>
<reference evidence="5 6" key="1">
    <citation type="submission" date="2018-08" db="EMBL/GenBank/DDBJ databases">
        <title>Pallidiluteibacterium maritimus gen. nov., sp. nov., isolated from coastal sediment.</title>
        <authorList>
            <person name="Zhou L.Y."/>
        </authorList>
    </citation>
    <scope>NUCLEOTIDE SEQUENCE [LARGE SCALE GENOMIC DNA]</scope>
    <source>
        <strain evidence="5 6">XSD2</strain>
    </source>
</reference>
<dbReference type="InterPro" id="IPR019734">
    <property type="entry name" value="TPR_rpt"/>
</dbReference>
<dbReference type="RefSeq" id="WP_119439129.1">
    <property type="nucleotide sequence ID" value="NZ_QWGR01000011.1"/>
</dbReference>
<organism evidence="5 6">
    <name type="scientific">Maribellus luteus</name>
    <dbReference type="NCBI Taxonomy" id="2305463"/>
    <lineage>
        <taxon>Bacteria</taxon>
        <taxon>Pseudomonadati</taxon>
        <taxon>Bacteroidota</taxon>
        <taxon>Bacteroidia</taxon>
        <taxon>Marinilabiliales</taxon>
        <taxon>Prolixibacteraceae</taxon>
        <taxon>Maribellus</taxon>
    </lineage>
</organism>
<dbReference type="Proteomes" id="UP000265926">
    <property type="component" value="Unassembled WGS sequence"/>
</dbReference>
<evidence type="ECO:0000256" key="2">
    <source>
        <dbReference type="ARBA" id="ARBA00022803"/>
    </source>
</evidence>
<dbReference type="InterPro" id="IPR033396">
    <property type="entry name" value="DUF5107"/>
</dbReference>
<proteinExistence type="predicted"/>
<dbReference type="SMART" id="SM00028">
    <property type="entry name" value="TPR"/>
    <property type="match status" value="5"/>
</dbReference>
<keyword evidence="1" id="KW-0677">Repeat</keyword>
<protein>
    <submittedName>
        <fullName evidence="5">DUF5107 domain-containing protein</fullName>
    </submittedName>
</protein>
<evidence type="ECO:0000313" key="6">
    <source>
        <dbReference type="Proteomes" id="UP000265926"/>
    </source>
</evidence>
<dbReference type="EMBL" id="QWGR01000011">
    <property type="protein sequence ID" value="RIJ46813.1"/>
    <property type="molecule type" value="Genomic_DNA"/>
</dbReference>
<keyword evidence="2" id="KW-0802">TPR repeat</keyword>
<comment type="caution">
    <text evidence="5">The sequence shown here is derived from an EMBL/GenBank/DDBJ whole genome shotgun (WGS) entry which is preliminary data.</text>
</comment>